<organism evidence="2 3">
    <name type="scientific">Entomortierella parvispora</name>
    <dbReference type="NCBI Taxonomy" id="205924"/>
    <lineage>
        <taxon>Eukaryota</taxon>
        <taxon>Fungi</taxon>
        <taxon>Fungi incertae sedis</taxon>
        <taxon>Mucoromycota</taxon>
        <taxon>Mortierellomycotina</taxon>
        <taxon>Mortierellomycetes</taxon>
        <taxon>Mortierellales</taxon>
        <taxon>Mortierellaceae</taxon>
        <taxon>Entomortierella</taxon>
    </lineage>
</organism>
<accession>A0A9P3H363</accession>
<name>A0A9P3H363_9FUNG</name>
<evidence type="ECO:0000256" key="1">
    <source>
        <dbReference type="SAM" id="MobiDB-lite"/>
    </source>
</evidence>
<protein>
    <submittedName>
        <fullName evidence="2">Uncharacterized protein</fullName>
    </submittedName>
</protein>
<sequence>MGASFSRSPGETTHQQEHSRLTQPNTNTNTNTGRASPTINSPHEEFHPPYPRPSKQALYQRQLEMDQELARSMAEIRMASGQVHNQQVAAMNQHAIDLAIQASLEQQHDQYHYLHQRQQPVSDVTMDMIRESSGTHLL</sequence>
<reference evidence="2" key="1">
    <citation type="submission" date="2021-11" db="EMBL/GenBank/DDBJ databases">
        <authorList>
            <person name="Herlambang A."/>
            <person name="Guo Y."/>
            <person name="Takashima Y."/>
            <person name="Nishizawa T."/>
        </authorList>
    </citation>
    <scope>NUCLEOTIDE SEQUENCE</scope>
    <source>
        <strain evidence="2">E1425</strain>
    </source>
</reference>
<evidence type="ECO:0000313" key="3">
    <source>
        <dbReference type="Proteomes" id="UP000827284"/>
    </source>
</evidence>
<dbReference type="Proteomes" id="UP000827284">
    <property type="component" value="Unassembled WGS sequence"/>
</dbReference>
<feature type="region of interest" description="Disordered" evidence="1">
    <location>
        <begin position="1"/>
        <end position="54"/>
    </location>
</feature>
<comment type="caution">
    <text evidence="2">The sequence shown here is derived from an EMBL/GenBank/DDBJ whole genome shotgun (WGS) entry which is preliminary data.</text>
</comment>
<feature type="compositionally biased region" description="Polar residues" evidence="1">
    <location>
        <begin position="1"/>
        <end position="13"/>
    </location>
</feature>
<dbReference type="AlphaFoldDB" id="A0A9P3H363"/>
<reference evidence="2" key="2">
    <citation type="journal article" date="2022" name="Microbiol. Resour. Announc.">
        <title>Whole-Genome Sequence of Entomortierella parvispora E1425, a Mucoromycotan Fungus Associated with Burkholderiaceae-Related Endosymbiotic Bacteria.</title>
        <authorList>
            <person name="Herlambang A."/>
            <person name="Guo Y."/>
            <person name="Takashima Y."/>
            <person name="Narisawa K."/>
            <person name="Ohta H."/>
            <person name="Nishizawa T."/>
        </authorList>
    </citation>
    <scope>NUCLEOTIDE SEQUENCE</scope>
    <source>
        <strain evidence="2">E1425</strain>
    </source>
</reference>
<gene>
    <name evidence="2" type="ORF">EMPS_01538</name>
</gene>
<evidence type="ECO:0000313" key="2">
    <source>
        <dbReference type="EMBL" id="GJJ69192.1"/>
    </source>
</evidence>
<dbReference type="EMBL" id="BQFW01000002">
    <property type="protein sequence ID" value="GJJ69192.1"/>
    <property type="molecule type" value="Genomic_DNA"/>
</dbReference>
<keyword evidence="3" id="KW-1185">Reference proteome</keyword>
<proteinExistence type="predicted"/>